<dbReference type="EMBL" id="JAVRRG010000203">
    <property type="protein sequence ID" value="KAK5077724.1"/>
    <property type="molecule type" value="Genomic_DNA"/>
</dbReference>
<evidence type="ECO:0000313" key="2">
    <source>
        <dbReference type="EMBL" id="KAK5077724.1"/>
    </source>
</evidence>
<organism evidence="2 3">
    <name type="scientific">Lithohypha guttulata</name>
    <dbReference type="NCBI Taxonomy" id="1690604"/>
    <lineage>
        <taxon>Eukaryota</taxon>
        <taxon>Fungi</taxon>
        <taxon>Dikarya</taxon>
        <taxon>Ascomycota</taxon>
        <taxon>Pezizomycotina</taxon>
        <taxon>Eurotiomycetes</taxon>
        <taxon>Chaetothyriomycetidae</taxon>
        <taxon>Chaetothyriales</taxon>
        <taxon>Trichomeriaceae</taxon>
        <taxon>Lithohypha</taxon>
    </lineage>
</organism>
<comment type="caution">
    <text evidence="2">The sequence shown here is derived from an EMBL/GenBank/DDBJ whole genome shotgun (WGS) entry which is preliminary data.</text>
</comment>
<name>A0ABR0JX61_9EURO</name>
<dbReference type="InterPro" id="IPR054289">
    <property type="entry name" value="DUF7025"/>
</dbReference>
<dbReference type="PANTHER" id="PTHR46411:SF3">
    <property type="entry name" value="AAA+ ATPASE DOMAIN-CONTAINING PROTEIN"/>
    <property type="match status" value="1"/>
</dbReference>
<keyword evidence="3" id="KW-1185">Reference proteome</keyword>
<protein>
    <recommendedName>
        <fullName evidence="1">DUF7025 domain-containing protein</fullName>
    </recommendedName>
</protein>
<dbReference type="Pfam" id="PF22942">
    <property type="entry name" value="DUF7025"/>
    <property type="match status" value="1"/>
</dbReference>
<dbReference type="Proteomes" id="UP001345013">
    <property type="component" value="Unassembled WGS sequence"/>
</dbReference>
<dbReference type="PANTHER" id="PTHR46411">
    <property type="entry name" value="FAMILY ATPASE, PUTATIVE-RELATED"/>
    <property type="match status" value="1"/>
</dbReference>
<sequence length="123" mass="13907">MAQDGAYDLTSLKALRLLTRTIKDRAKASSERLDPLLREGKITYDLLWALFKANTPVITTCPGSGQSRCLQYNMGDEKKTEQGVEYFELQCQYLDFDGKVFGTVTERLPVERFHGARPITALD</sequence>
<reference evidence="2 3" key="1">
    <citation type="submission" date="2023-08" db="EMBL/GenBank/DDBJ databases">
        <title>Black Yeasts Isolated from many extreme environments.</title>
        <authorList>
            <person name="Coleine C."/>
            <person name="Stajich J.E."/>
            <person name="Selbmann L."/>
        </authorList>
    </citation>
    <scope>NUCLEOTIDE SEQUENCE [LARGE SCALE GENOMIC DNA]</scope>
    <source>
        <strain evidence="2 3">CCFEE 5885</strain>
    </source>
</reference>
<evidence type="ECO:0000313" key="3">
    <source>
        <dbReference type="Proteomes" id="UP001345013"/>
    </source>
</evidence>
<accession>A0ABR0JX61</accession>
<feature type="domain" description="DUF7025" evidence="1">
    <location>
        <begin position="33"/>
        <end position="123"/>
    </location>
</feature>
<gene>
    <name evidence="2" type="ORF">LTR24_009388</name>
</gene>
<proteinExistence type="predicted"/>
<evidence type="ECO:0000259" key="1">
    <source>
        <dbReference type="Pfam" id="PF22942"/>
    </source>
</evidence>